<feature type="compositionally biased region" description="Basic and acidic residues" evidence="1">
    <location>
        <begin position="533"/>
        <end position="556"/>
    </location>
</feature>
<feature type="transmembrane region" description="Helical" evidence="2">
    <location>
        <begin position="102"/>
        <end position="125"/>
    </location>
</feature>
<keyword evidence="4" id="KW-0675">Receptor</keyword>
<dbReference type="Pfam" id="PF21300">
    <property type="entry name" value="LbR_Ice_bind"/>
    <property type="match status" value="2"/>
</dbReference>
<feature type="transmembrane region" description="Helical" evidence="2">
    <location>
        <begin position="722"/>
        <end position="744"/>
    </location>
</feature>
<dbReference type="Gene3D" id="3.40.50.300">
    <property type="entry name" value="P-loop containing nucleotide triphosphate hydrolases"/>
    <property type="match status" value="1"/>
</dbReference>
<name>A0A1Q9DCD7_SYMMI</name>
<feature type="transmembrane region" description="Helical" evidence="2">
    <location>
        <begin position="159"/>
        <end position="183"/>
    </location>
</feature>
<dbReference type="Proteomes" id="UP000186817">
    <property type="component" value="Unassembled WGS sequence"/>
</dbReference>
<dbReference type="Pfam" id="PF00211">
    <property type="entry name" value="Guanylate_cyc"/>
    <property type="match status" value="2"/>
</dbReference>
<feature type="domain" description="Guanylate cyclase" evidence="3">
    <location>
        <begin position="923"/>
        <end position="1040"/>
    </location>
</feature>
<proteinExistence type="predicted"/>
<feature type="region of interest" description="Disordered" evidence="1">
    <location>
        <begin position="2120"/>
        <end position="2144"/>
    </location>
</feature>
<dbReference type="InterPro" id="IPR011249">
    <property type="entry name" value="Metalloenz_LuxS/M16"/>
</dbReference>
<dbReference type="GO" id="GO:0019934">
    <property type="term" value="P:cGMP-mediated signaling"/>
    <property type="evidence" value="ECO:0007669"/>
    <property type="project" value="TreeGrafter"/>
</dbReference>
<feature type="domain" description="Guanylate cyclase" evidence="3">
    <location>
        <begin position="328"/>
        <end position="459"/>
    </location>
</feature>
<feature type="transmembrane region" description="Helical" evidence="2">
    <location>
        <begin position="219"/>
        <end position="238"/>
    </location>
</feature>
<evidence type="ECO:0000256" key="1">
    <source>
        <dbReference type="SAM" id="MobiDB-lite"/>
    </source>
</evidence>
<feature type="transmembrane region" description="Helical" evidence="2">
    <location>
        <begin position="756"/>
        <end position="778"/>
    </location>
</feature>
<feature type="transmembrane region" description="Helical" evidence="2">
    <location>
        <begin position="195"/>
        <end position="212"/>
    </location>
</feature>
<dbReference type="EMBL" id="LSRX01000609">
    <property type="protein sequence ID" value="OLP92730.1"/>
    <property type="molecule type" value="Genomic_DNA"/>
</dbReference>
<feature type="transmembrane region" description="Helical" evidence="2">
    <location>
        <begin position="798"/>
        <end position="817"/>
    </location>
</feature>
<feature type="transmembrane region" description="Helical" evidence="2">
    <location>
        <begin position="650"/>
        <end position="671"/>
    </location>
</feature>
<dbReference type="GO" id="GO:0004383">
    <property type="term" value="F:guanylate cyclase activity"/>
    <property type="evidence" value="ECO:0007669"/>
    <property type="project" value="TreeGrafter"/>
</dbReference>
<dbReference type="OrthoDB" id="407404at2759"/>
<dbReference type="InterPro" id="IPR027417">
    <property type="entry name" value="P-loop_NTPase"/>
</dbReference>
<dbReference type="GO" id="GO:0070482">
    <property type="term" value="P:response to oxygen levels"/>
    <property type="evidence" value="ECO:0007669"/>
    <property type="project" value="TreeGrafter"/>
</dbReference>
<feature type="transmembrane region" description="Helical" evidence="2">
    <location>
        <begin position="824"/>
        <end position="844"/>
    </location>
</feature>
<protein>
    <submittedName>
        <fullName evidence="4">Atrial natriuretic peptide receptor 1</fullName>
    </submittedName>
</protein>
<sequence>MPSSGSSGQTTGPSMAQRIAQAAAVAADAPGERRSAGLEVEEGPEPTKVLKEPVVERDQSFDDQGMMRLAVCFFFEFSSVSARGFKLERTRLWRREVLDRNITFGACIILIENVVLSFQTLMLMIQKWSHWQLWLPYIITYAVEWPLLTYILRHPSMHLYLAVLGFDSMISLVAADPMMLSWFESDVKHDNTSYQVLYFDMIYVLMSVMYFPTVNHLTIFTLGRTLVFAMYLAIVLYTCANVNEVAFAHRIFDISVGVVAMLTVNSIAIAQKKHLWKLQRHQAEVELKRRYVCSKMFNVFNFMVPPFYVKRLLRYPGMVIANRVDRVSILFIVLLDFDKYSQSMSPSKLFHFLNETFTNIDVICAQHGVTKIETVGEEYVCGVGVSPTDQDEDHVNGHSNCLARLLGVAFELQTMSASQDTPLVKMGIHTGPVVAGVVGRRLPRFRLFGDTMNMAARFAQELSFKRQVLFEPRPFQAGKRIGSLCAIEVEGLKRRPPTEVVGGRGLCQPLDEKQGHEQGGVTAVFVSQLGAREGNRAKTDGQAMSRHETERRDRSQSEQPMRRSTVRLATPSSPSPHRLAGVMKELLGMKSEADADTDLDADFAEDILSVAHEVTKQQSSQMSMGGVTWADVCKRAQWLWHPRRGITSTIIVAVIIAVIIAITNAAVIVIVMSMSRILIMFVIITAIITIVAIVIMIMMMIYSLFKLHSFRDGDVGETLKDILWFLMCRLAMWLLILVFWFFAARGLFKHIDVWKAQALLSLLKHMLGILIYCSYGILLRIIRQNTPDPSWICERFPLLGISFNILPLALFTEFCYWMTKAQTLFLPGFLGVFITAFVLILLGYQKVFDTEGLLNYLNVISLFNSFRIYSMEYTLRQRYIAMHRVEVMQERIEGILGTLMPPLVIEEIKRLAHYVSHQYKHATIAQSDLCGFTALASTREPEEVVKFISQIFDLFDDLADRYDIYKVETVGDAYIDIFRHVVLFGLQMTMATRAWSVQCGENISCRVGVHTGECVGGMVGTSMQRYHLFGDLMRGLEILESTAPAGQVQVSRACKSAVEQQIQRHPQEVADVLEHVVFQQRVEAALLTSKGEPHDYSEVGGRTFLARPALRLVTFGPRPVQWQLDKARAFFERIPRAGRAGRCGAEAPIFEHPPAFPNSTLGAMLRMEGLATQAELHLVSRPMAYLDHIVNYGGPGSLVVALRDELGLASDVSVSSQDLSAGSQIEIAMSLLPEGVDKLPVALDACFAFLQRALQSPSQEKATLLASLAESSQLGYDWSGLPESDLLVSGRLILEPDVEKVDYILERLRPENMILILVDAEGSEFWRTPPSDARKPYSFRLGRVEWNQWTQAENFLLIEKLSTSTEEEEWAEIAAQCDSSPTYETEAFQVKARRKYAAAKGVSFDSVTVKEVENRFFRTTTSATRRGQKFVVRGQKFVVRGQKFVVRGQKFVVRGQKFVVRGQKFVVRGQKFVVRGQKFVVRGQKFVVRGQKFVVRGQKFVVRGQKFVVRGQKFVVRGQKFVVRGQKFVVRGQKFVVRGQKFVVRGQKFVVRGQKFVVRGQKFVVRGQKFVVRGQKFVVRGQKFVVRGQKFVVRGQKFVVRGQKFVVRGQKFVVRGQKFVVRGQKFVVRGQKFVVRGQKFVVRGQKFVVRGQKFVVRGQKFVVRGQKFVVRGQKFVVRGQKFVVRGQKFVVRGQKFVVRGQKFVVRGQKFVVRGQKFVVRGQKFVVRGQKKPYSFRLGRVEWNQWTQAENFLLIEKLSTSTEEEEWAEIAAQCDSSPTYETEAFQVKARRKYAAAKGVSFDSVTVKEVENRFFRTTTSATRRGRLVQRCLPGKACRPPGMVVFLVAEHAMDLEEKMFCQQSPAVFKVMRCGRLRTCFAWLILLPSAASSDREELPDAECQVPAVNLLQARLDQTLSIQDAQKPWDVHMYLVGTTHKAGTSLLMQVMGGAFRSLGATYSCQVMPNVWGELVTEDGNHTCADSPDAKIRFDIDVTQESLETVRELSGPGGMRAVMSVRDPAAMLASAYCYHHRGEEYDLWPYPEITSMGPAEGMRLLSGELLRIFGHMTEAFEARQNDTFVVRYENITRSSEDFDCILREMMAFLFEGLVTPEEHEHILAQAQEADLNRRTDTNSTKDQYRAEHTNDEECEKTAMLVLPSLVDIYANITKLQRRLHYA</sequence>
<feature type="transmembrane region" description="Helical" evidence="2">
    <location>
        <begin position="291"/>
        <end position="309"/>
    </location>
</feature>
<dbReference type="InterPro" id="IPR011049">
    <property type="entry name" value="Serralysin-like_metalloprot_C"/>
</dbReference>
<feature type="transmembrane region" description="Helical" evidence="2">
    <location>
        <begin position="678"/>
        <end position="702"/>
    </location>
</feature>
<dbReference type="InterPro" id="IPR029787">
    <property type="entry name" value="Nucleotide_cyclase"/>
</dbReference>
<dbReference type="Gene3D" id="3.30.830.10">
    <property type="entry name" value="Metalloenzyme, LuxS/M16 peptidase-like"/>
    <property type="match status" value="1"/>
</dbReference>
<feature type="transmembrane region" description="Helical" evidence="2">
    <location>
        <begin position="131"/>
        <end position="152"/>
    </location>
</feature>
<dbReference type="Gene3D" id="2.150.10.10">
    <property type="entry name" value="Serralysin-like metalloprotease, C-terminal"/>
    <property type="match status" value="1"/>
</dbReference>
<dbReference type="SMART" id="SM00044">
    <property type="entry name" value="CYCc"/>
    <property type="match status" value="2"/>
</dbReference>
<reference evidence="4 5" key="1">
    <citation type="submission" date="2016-02" db="EMBL/GenBank/DDBJ databases">
        <title>Genome analysis of coral dinoflagellate symbionts highlights evolutionary adaptations to a symbiotic lifestyle.</title>
        <authorList>
            <person name="Aranda M."/>
            <person name="Li Y."/>
            <person name="Liew Y.J."/>
            <person name="Baumgarten S."/>
            <person name="Simakov O."/>
            <person name="Wilson M."/>
            <person name="Piel J."/>
            <person name="Ashoor H."/>
            <person name="Bougouffa S."/>
            <person name="Bajic V.B."/>
            <person name="Ryu T."/>
            <person name="Ravasi T."/>
            <person name="Bayer T."/>
            <person name="Micklem G."/>
            <person name="Kim H."/>
            <person name="Bhak J."/>
            <person name="Lajeunesse T.C."/>
            <person name="Voolstra C.R."/>
        </authorList>
    </citation>
    <scope>NUCLEOTIDE SEQUENCE [LARGE SCALE GENOMIC DNA]</scope>
    <source>
        <strain evidence="4 5">CCMP2467</strain>
    </source>
</reference>
<feature type="transmembrane region" description="Helical" evidence="2">
    <location>
        <begin position="250"/>
        <end position="270"/>
    </location>
</feature>
<evidence type="ECO:0000313" key="4">
    <source>
        <dbReference type="EMBL" id="OLP92730.1"/>
    </source>
</evidence>
<dbReference type="InterPro" id="IPR048518">
    <property type="entry name" value="IBP_b_roll"/>
</dbReference>
<evidence type="ECO:0000313" key="5">
    <source>
        <dbReference type="Proteomes" id="UP000186817"/>
    </source>
</evidence>
<dbReference type="PROSITE" id="PS50125">
    <property type="entry name" value="GUANYLATE_CYCLASE_2"/>
    <property type="match status" value="2"/>
</dbReference>
<dbReference type="GO" id="GO:0046872">
    <property type="term" value="F:metal ion binding"/>
    <property type="evidence" value="ECO:0007669"/>
    <property type="project" value="InterPro"/>
</dbReference>
<organism evidence="4 5">
    <name type="scientific">Symbiodinium microadriaticum</name>
    <name type="common">Dinoflagellate</name>
    <name type="synonym">Zooxanthella microadriatica</name>
    <dbReference type="NCBI Taxonomy" id="2951"/>
    <lineage>
        <taxon>Eukaryota</taxon>
        <taxon>Sar</taxon>
        <taxon>Alveolata</taxon>
        <taxon>Dinophyceae</taxon>
        <taxon>Suessiales</taxon>
        <taxon>Symbiodiniaceae</taxon>
        <taxon>Symbiodinium</taxon>
    </lineage>
</organism>
<evidence type="ECO:0000256" key="2">
    <source>
        <dbReference type="SAM" id="Phobius"/>
    </source>
</evidence>
<feature type="region of interest" description="Disordered" evidence="1">
    <location>
        <begin position="533"/>
        <end position="575"/>
    </location>
</feature>
<dbReference type="PANTHER" id="PTHR45655">
    <property type="entry name" value="GUANYLATE CYCLASE SOLUBLE SUBUNIT BETA-2"/>
    <property type="match status" value="1"/>
</dbReference>
<dbReference type="Gene3D" id="3.30.70.1230">
    <property type="entry name" value="Nucleotide cyclase"/>
    <property type="match status" value="2"/>
</dbReference>
<dbReference type="SUPFAM" id="SSF63411">
    <property type="entry name" value="LuxS/MPP-like metallohydrolase"/>
    <property type="match status" value="1"/>
</dbReference>
<dbReference type="InterPro" id="IPR001054">
    <property type="entry name" value="A/G_cyclase"/>
</dbReference>
<dbReference type="SUPFAM" id="SSF52540">
    <property type="entry name" value="P-loop containing nucleoside triphosphate hydrolases"/>
    <property type="match status" value="1"/>
</dbReference>
<keyword evidence="2" id="KW-1133">Transmembrane helix</keyword>
<dbReference type="SUPFAM" id="SSF55073">
    <property type="entry name" value="Nucleotide cyclase"/>
    <property type="match status" value="2"/>
</dbReference>
<dbReference type="GO" id="GO:0008074">
    <property type="term" value="C:guanylate cyclase complex, soluble"/>
    <property type="evidence" value="ECO:0007669"/>
    <property type="project" value="TreeGrafter"/>
</dbReference>
<dbReference type="PANTHER" id="PTHR45655:SF13">
    <property type="entry name" value="SOLUBLE GUANYLATE CYCLASE GCY-32-RELATED"/>
    <property type="match status" value="1"/>
</dbReference>
<keyword evidence="2" id="KW-0472">Membrane</keyword>
<comment type="caution">
    <text evidence="4">The sequence shown here is derived from an EMBL/GenBank/DDBJ whole genome shotgun (WGS) entry which is preliminary data.</text>
</comment>
<keyword evidence="2" id="KW-0812">Transmembrane</keyword>
<evidence type="ECO:0000259" key="3">
    <source>
        <dbReference type="PROSITE" id="PS50125"/>
    </source>
</evidence>
<gene>
    <name evidence="4" type="primary">Npr1</name>
    <name evidence="4" type="ORF">AK812_SmicGene25446</name>
</gene>
<accession>A0A1Q9DCD7</accession>
<dbReference type="CDD" id="cd07302">
    <property type="entry name" value="CHD"/>
    <property type="match status" value="2"/>
</dbReference>
<keyword evidence="5" id="KW-1185">Reference proteome</keyword>